<name>A0ABQ5IXR1_9ASTR</name>
<evidence type="ECO:0000256" key="1">
    <source>
        <dbReference type="SAM" id="Coils"/>
    </source>
</evidence>
<sequence length="424" mass="47307">MVKITTFAVMCKAYGGEPSVDLLRSFLNLDPAGDWLTLSNREMDFRSFMMEGVDGEFNFLPEGGLNKDESPPSTKSVNNKAHMVDAEPIAVVHPSEFAENIGDSDDAPSENDEMTLIGRSKPQNLEVPPQASKVVGDPSNPLDVDSDPDIHEFPSAKELKESVDCHFVVAHVTLPSWKKYLKEINLEKLYDIHDRAYMRQAVLDNTLNRRTRKLMSALSKARASCDAIREREAEKDMAYAELERLHSEYSILVLKEKKRVNYEQTLSILRSKCKGLMSDIERLKSAKTQLLQEIDTLKQDRAIVVSKVVPHVATELVRSDEMGLLVSRLIKTALFHGRCVAFEDVANLKEPFALEKMSGYRSSSKEEFDRAGDDLANASYPLLAEVTSDLCASVEQLLSKKPHSLCSQLASSRSKPSSSKAPIV</sequence>
<comment type="caution">
    <text evidence="3">The sequence shown here is derived from an EMBL/GenBank/DDBJ whole genome shotgun (WGS) entry which is preliminary data.</text>
</comment>
<dbReference type="Proteomes" id="UP001151760">
    <property type="component" value="Unassembled WGS sequence"/>
</dbReference>
<keyword evidence="1" id="KW-0175">Coiled coil</keyword>
<reference evidence="3" key="2">
    <citation type="submission" date="2022-01" db="EMBL/GenBank/DDBJ databases">
        <authorList>
            <person name="Yamashiro T."/>
            <person name="Shiraishi A."/>
            <person name="Satake H."/>
            <person name="Nakayama K."/>
        </authorList>
    </citation>
    <scope>NUCLEOTIDE SEQUENCE</scope>
</reference>
<proteinExistence type="predicted"/>
<accession>A0ABQ5IXR1</accession>
<keyword evidence="4" id="KW-1185">Reference proteome</keyword>
<evidence type="ECO:0000313" key="3">
    <source>
        <dbReference type="EMBL" id="GJU05002.1"/>
    </source>
</evidence>
<dbReference type="EMBL" id="BQNB010021305">
    <property type="protein sequence ID" value="GJU05002.1"/>
    <property type="molecule type" value="Genomic_DNA"/>
</dbReference>
<feature type="coiled-coil region" evidence="1">
    <location>
        <begin position="273"/>
        <end position="300"/>
    </location>
</feature>
<feature type="compositionally biased region" description="Acidic residues" evidence="2">
    <location>
        <begin position="102"/>
        <end position="113"/>
    </location>
</feature>
<gene>
    <name evidence="3" type="ORF">Tco_1121432</name>
</gene>
<organism evidence="3 4">
    <name type="scientific">Tanacetum coccineum</name>
    <dbReference type="NCBI Taxonomy" id="301880"/>
    <lineage>
        <taxon>Eukaryota</taxon>
        <taxon>Viridiplantae</taxon>
        <taxon>Streptophyta</taxon>
        <taxon>Embryophyta</taxon>
        <taxon>Tracheophyta</taxon>
        <taxon>Spermatophyta</taxon>
        <taxon>Magnoliopsida</taxon>
        <taxon>eudicotyledons</taxon>
        <taxon>Gunneridae</taxon>
        <taxon>Pentapetalae</taxon>
        <taxon>asterids</taxon>
        <taxon>campanulids</taxon>
        <taxon>Asterales</taxon>
        <taxon>Asteraceae</taxon>
        <taxon>Asteroideae</taxon>
        <taxon>Anthemideae</taxon>
        <taxon>Anthemidinae</taxon>
        <taxon>Tanacetum</taxon>
    </lineage>
</organism>
<protein>
    <submittedName>
        <fullName evidence="3">Uncharacterized protein</fullName>
    </submittedName>
</protein>
<reference evidence="3" key="1">
    <citation type="journal article" date="2022" name="Int. J. Mol. Sci.">
        <title>Draft Genome of Tanacetum Coccineum: Genomic Comparison of Closely Related Tanacetum-Family Plants.</title>
        <authorList>
            <person name="Yamashiro T."/>
            <person name="Shiraishi A."/>
            <person name="Nakayama K."/>
            <person name="Satake H."/>
        </authorList>
    </citation>
    <scope>NUCLEOTIDE SEQUENCE</scope>
</reference>
<feature type="region of interest" description="Disordered" evidence="2">
    <location>
        <begin position="100"/>
        <end position="141"/>
    </location>
</feature>
<evidence type="ECO:0000313" key="4">
    <source>
        <dbReference type="Proteomes" id="UP001151760"/>
    </source>
</evidence>
<evidence type="ECO:0000256" key="2">
    <source>
        <dbReference type="SAM" id="MobiDB-lite"/>
    </source>
</evidence>